<name>A0A9W7G3T0_9STRA</name>
<reference evidence="3" key="1">
    <citation type="journal article" date="2023" name="Commun. Biol.">
        <title>Genome analysis of Parmales, the sister group of diatoms, reveals the evolutionary specialization of diatoms from phago-mixotrophs to photoautotrophs.</title>
        <authorList>
            <person name="Ban H."/>
            <person name="Sato S."/>
            <person name="Yoshikawa S."/>
            <person name="Yamada K."/>
            <person name="Nakamura Y."/>
            <person name="Ichinomiya M."/>
            <person name="Sato N."/>
            <person name="Blanc-Mathieu R."/>
            <person name="Endo H."/>
            <person name="Kuwata A."/>
            <person name="Ogata H."/>
        </authorList>
    </citation>
    <scope>NUCLEOTIDE SEQUENCE [LARGE SCALE GENOMIC DNA]</scope>
</reference>
<dbReference type="AlphaFoldDB" id="A0A9W7G3T0"/>
<dbReference type="EMBL" id="BRYA01000728">
    <property type="protein sequence ID" value="GMI31001.1"/>
    <property type="molecule type" value="Genomic_DNA"/>
</dbReference>
<evidence type="ECO:0000313" key="2">
    <source>
        <dbReference type="EMBL" id="GMI31001.1"/>
    </source>
</evidence>
<feature type="compositionally biased region" description="Low complexity" evidence="1">
    <location>
        <begin position="89"/>
        <end position="100"/>
    </location>
</feature>
<protein>
    <submittedName>
        <fullName evidence="2">Uncharacterized protein</fullName>
    </submittedName>
</protein>
<keyword evidence="3" id="KW-1185">Reference proteome</keyword>
<feature type="compositionally biased region" description="Basic residues" evidence="1">
    <location>
        <begin position="1"/>
        <end position="11"/>
    </location>
</feature>
<feature type="compositionally biased region" description="Pro residues" evidence="1">
    <location>
        <begin position="68"/>
        <end position="88"/>
    </location>
</feature>
<organism evidence="2 3">
    <name type="scientific">Triparma columacea</name>
    <dbReference type="NCBI Taxonomy" id="722753"/>
    <lineage>
        <taxon>Eukaryota</taxon>
        <taxon>Sar</taxon>
        <taxon>Stramenopiles</taxon>
        <taxon>Ochrophyta</taxon>
        <taxon>Bolidophyceae</taxon>
        <taxon>Parmales</taxon>
        <taxon>Triparmaceae</taxon>
        <taxon>Triparma</taxon>
    </lineage>
</organism>
<feature type="region of interest" description="Disordered" evidence="1">
    <location>
        <begin position="327"/>
        <end position="372"/>
    </location>
</feature>
<dbReference type="Proteomes" id="UP001165065">
    <property type="component" value="Unassembled WGS sequence"/>
</dbReference>
<gene>
    <name evidence="2" type="ORF">TrCOL_g3294</name>
</gene>
<feature type="region of interest" description="Disordered" evidence="1">
    <location>
        <begin position="1"/>
        <end position="115"/>
    </location>
</feature>
<evidence type="ECO:0000313" key="3">
    <source>
        <dbReference type="Proteomes" id="UP001165065"/>
    </source>
</evidence>
<sequence>MMTNVKSRRIRSQSASNNDELEEGGMTPQPVDSTLPPHTLSNASSAGEDSMLMELCVGMRDSTGSVLSPPPGSPPPPGSNVHTPPPSPGLKLKGPGSPRLPFRDQPDSKGTFGSLGSSDFGTSAMSGAAKVLSFQNLSSMSNSVNSRVSPSYSMFQTVKEDKVEGDYDCIGETGQLYLGSLESGFTQNFDTSSVAPPPPSLSPSSSPRSSSKSPPTPKLAYKAVLHHNCSQLLICTHSINTETLEIMQTELSSRNCKVSFVSSAEEDCVQQCARLILPAPLRTFVVCDDGDRVGPAIIATYMLWKESGTYNDWINWVQGYRPSTEKGWWKGRKRKGSSEVTDTECDSDGPAPSLTATDPGMEESPKRTKPNEAYDIDEELFIGNPAKCNFTTHRDPALPTSDSPTPLLTPPPPATHGLEWPSGLTFDCGMINSEELRDQMETPGSGNQTTGLTPMMQGKTGGDIEGGFSLS</sequence>
<comment type="caution">
    <text evidence="2">The sequence shown here is derived from an EMBL/GenBank/DDBJ whole genome shotgun (WGS) entry which is preliminary data.</text>
</comment>
<feature type="compositionally biased region" description="Polar residues" evidence="1">
    <location>
        <begin position="442"/>
        <end position="452"/>
    </location>
</feature>
<accession>A0A9W7G3T0</accession>
<feature type="compositionally biased region" description="Basic and acidic residues" evidence="1">
    <location>
        <begin position="363"/>
        <end position="372"/>
    </location>
</feature>
<feature type="compositionally biased region" description="Low complexity" evidence="1">
    <location>
        <begin position="202"/>
        <end position="213"/>
    </location>
</feature>
<feature type="region of interest" description="Disordered" evidence="1">
    <location>
        <begin position="441"/>
        <end position="471"/>
    </location>
</feature>
<proteinExistence type="predicted"/>
<evidence type="ECO:0000256" key="1">
    <source>
        <dbReference type="SAM" id="MobiDB-lite"/>
    </source>
</evidence>
<dbReference type="OrthoDB" id="10359017at2759"/>
<feature type="region of interest" description="Disordered" evidence="1">
    <location>
        <begin position="188"/>
        <end position="217"/>
    </location>
</feature>